<keyword evidence="10" id="KW-1185">Reference proteome</keyword>
<dbReference type="InterPro" id="IPR016272">
    <property type="entry name" value="Lipase_LIPH"/>
</dbReference>
<dbReference type="GO" id="GO:0004806">
    <property type="term" value="F:triacylglycerol lipase activity"/>
    <property type="evidence" value="ECO:0007669"/>
    <property type="project" value="InterPro"/>
</dbReference>
<dbReference type="GO" id="GO:0016042">
    <property type="term" value="P:lipid catabolic process"/>
    <property type="evidence" value="ECO:0007669"/>
    <property type="project" value="TreeGrafter"/>
</dbReference>
<dbReference type="SUPFAM" id="SSF53474">
    <property type="entry name" value="alpha/beta-Hydrolases"/>
    <property type="match status" value="1"/>
</dbReference>
<dbReference type="PRINTS" id="PR00821">
    <property type="entry name" value="TAGLIPASE"/>
</dbReference>
<evidence type="ECO:0000256" key="5">
    <source>
        <dbReference type="PIRSR" id="PIRSR000865-1"/>
    </source>
</evidence>
<keyword evidence="6" id="KW-0106">Calcium</keyword>
<dbReference type="PIRSF" id="PIRSF000865">
    <property type="entry name" value="Lipoprotein_lipase_LIPH"/>
    <property type="match status" value="1"/>
</dbReference>
<dbReference type="Pfam" id="PF00151">
    <property type="entry name" value="Lipase"/>
    <property type="match status" value="1"/>
</dbReference>
<evidence type="ECO:0000256" key="4">
    <source>
        <dbReference type="ARBA" id="ARBA00023157"/>
    </source>
</evidence>
<proteinExistence type="inferred from homology"/>
<dbReference type="PRINTS" id="PR00823">
    <property type="entry name" value="PANCLIPASE"/>
</dbReference>
<dbReference type="Gene3D" id="3.40.50.1820">
    <property type="entry name" value="alpha/beta hydrolase"/>
    <property type="match status" value="1"/>
</dbReference>
<feature type="active site" description="Nucleophile" evidence="5">
    <location>
        <position position="195"/>
    </location>
</feature>
<dbReference type="OrthoDB" id="199913at2759"/>
<dbReference type="InterPro" id="IPR000734">
    <property type="entry name" value="TAG_lipase"/>
</dbReference>
<feature type="active site" description="Charge relay system" evidence="5">
    <location>
        <position position="293"/>
    </location>
</feature>
<evidence type="ECO:0000256" key="2">
    <source>
        <dbReference type="ARBA" id="ARBA00010701"/>
    </source>
</evidence>
<dbReference type="Proteomes" id="UP001153620">
    <property type="component" value="Chromosome 4"/>
</dbReference>
<evidence type="ECO:0000313" key="9">
    <source>
        <dbReference type="EMBL" id="CAG9810412.1"/>
    </source>
</evidence>
<protein>
    <recommendedName>
        <fullName evidence="8">Lipase domain-containing protein</fullName>
    </recommendedName>
</protein>
<reference evidence="9" key="2">
    <citation type="submission" date="2022-10" db="EMBL/GenBank/DDBJ databases">
        <authorList>
            <consortium name="ENA_rothamsted_submissions"/>
            <consortium name="culmorum"/>
            <person name="King R."/>
        </authorList>
    </citation>
    <scope>NUCLEOTIDE SEQUENCE</scope>
</reference>
<reference evidence="9" key="1">
    <citation type="submission" date="2022-01" db="EMBL/GenBank/DDBJ databases">
        <authorList>
            <person name="King R."/>
        </authorList>
    </citation>
    <scope>NUCLEOTIDE SEQUENCE</scope>
</reference>
<dbReference type="GO" id="GO:0046872">
    <property type="term" value="F:metal ion binding"/>
    <property type="evidence" value="ECO:0007669"/>
    <property type="project" value="UniProtKB-KW"/>
</dbReference>
<dbReference type="PANTHER" id="PTHR11610:SF185">
    <property type="entry name" value="LD47264P"/>
    <property type="match status" value="1"/>
</dbReference>
<evidence type="ECO:0000256" key="3">
    <source>
        <dbReference type="ARBA" id="ARBA00022525"/>
    </source>
</evidence>
<evidence type="ECO:0000256" key="7">
    <source>
        <dbReference type="RuleBase" id="RU004262"/>
    </source>
</evidence>
<dbReference type="InterPro" id="IPR029058">
    <property type="entry name" value="AB_hydrolase_fold"/>
</dbReference>
<keyword evidence="3" id="KW-0964">Secreted</keyword>
<feature type="domain" description="Lipase" evidence="8">
    <location>
        <begin position="44"/>
        <end position="342"/>
    </location>
</feature>
<feature type="binding site" evidence="6">
    <location>
        <position position="237"/>
    </location>
    <ligand>
        <name>Ca(2+)</name>
        <dbReference type="ChEBI" id="CHEBI:29108"/>
    </ligand>
</feature>
<comment type="subcellular location">
    <subcellularLocation>
        <location evidence="1">Secreted</location>
    </subcellularLocation>
</comment>
<comment type="similarity">
    <text evidence="2 7">Belongs to the AB hydrolase superfamily. Lipase family.</text>
</comment>
<evidence type="ECO:0000256" key="6">
    <source>
        <dbReference type="PIRSR" id="PIRSR000865-2"/>
    </source>
</evidence>
<keyword evidence="4" id="KW-1015">Disulfide bond</keyword>
<dbReference type="PANTHER" id="PTHR11610">
    <property type="entry name" value="LIPASE"/>
    <property type="match status" value="1"/>
</dbReference>
<feature type="binding site" evidence="6">
    <location>
        <position position="239"/>
    </location>
    <ligand>
        <name>Ca(2+)</name>
        <dbReference type="ChEBI" id="CHEBI:29108"/>
    </ligand>
</feature>
<accession>A0A9N9S3W5</accession>
<dbReference type="EMBL" id="OU895880">
    <property type="protein sequence ID" value="CAG9810412.1"/>
    <property type="molecule type" value="Genomic_DNA"/>
</dbReference>
<evidence type="ECO:0000259" key="8">
    <source>
        <dbReference type="Pfam" id="PF00151"/>
    </source>
</evidence>
<dbReference type="AlphaFoldDB" id="A0A9N9S3W5"/>
<dbReference type="GO" id="GO:0005615">
    <property type="term" value="C:extracellular space"/>
    <property type="evidence" value="ECO:0007669"/>
    <property type="project" value="TreeGrafter"/>
</dbReference>
<name>A0A9N9S3W5_9DIPT</name>
<evidence type="ECO:0000313" key="10">
    <source>
        <dbReference type="Proteomes" id="UP001153620"/>
    </source>
</evidence>
<keyword evidence="6" id="KW-0479">Metal-binding</keyword>
<sequence>MELNATGFMLQTMFFLVNHNATDFMDTVFNEVAPQPVDPNETRCFGSYGCFPIGYPWTSEQRAHSVFPFGPSILDVKFNAFTRKHRKVPKLLDINDPYTIVDAGVSPSHPIYFVTHGFLEFGGAPWIRKMREELLINNKHSTVIVIDWKGGSSPPYYQAVSNIRLVGAIVAHMIYTIYEELKLRNLDDVHLIGHSLGAHMSGYAGYYLQKDFELKLGRITGMDPAGPYFLGTEQMVRLDFSDAKYVDIIHSDASLLVERGFGIRQSIGHVDFYPNGGDNQPKCSNSVNVACDHVHSVELFTESINSKCQFMSITCESYESFKKGLCNRCNRNSNYCIRFGFNSFASYKSIFSKGYANPGFLTSIPTYLMTSDKEPFCRVHYKVFVKVASNDESRMHGGEVGFIYLKLRSSHGDGQKFLLNQQSIHFAPGKNFTFLAIGDEVEDIKSVIVDYKHKSTANPLTWRVFTPKIYLEYILIQSMEQSDSVELKLCPSHETPISSGEGLLFQWESCEYQMRKEARERIK</sequence>
<dbReference type="InterPro" id="IPR002331">
    <property type="entry name" value="Lipase_panc"/>
</dbReference>
<evidence type="ECO:0000256" key="1">
    <source>
        <dbReference type="ARBA" id="ARBA00004613"/>
    </source>
</evidence>
<organism evidence="9 10">
    <name type="scientific">Chironomus riparius</name>
    <dbReference type="NCBI Taxonomy" id="315576"/>
    <lineage>
        <taxon>Eukaryota</taxon>
        <taxon>Metazoa</taxon>
        <taxon>Ecdysozoa</taxon>
        <taxon>Arthropoda</taxon>
        <taxon>Hexapoda</taxon>
        <taxon>Insecta</taxon>
        <taxon>Pterygota</taxon>
        <taxon>Neoptera</taxon>
        <taxon>Endopterygota</taxon>
        <taxon>Diptera</taxon>
        <taxon>Nematocera</taxon>
        <taxon>Chironomoidea</taxon>
        <taxon>Chironomidae</taxon>
        <taxon>Chironominae</taxon>
        <taxon>Chironomus</taxon>
    </lineage>
</organism>
<dbReference type="CDD" id="cd00707">
    <property type="entry name" value="Pancreat_lipase_like"/>
    <property type="match status" value="1"/>
</dbReference>
<dbReference type="InterPro" id="IPR013818">
    <property type="entry name" value="Lipase"/>
</dbReference>
<feature type="active site" description="Charge relay system" evidence="5">
    <location>
        <position position="223"/>
    </location>
</feature>
<gene>
    <name evidence="9" type="ORF">CHIRRI_LOCUS13225</name>
</gene>
<feature type="binding site" evidence="6">
    <location>
        <position position="242"/>
    </location>
    <ligand>
        <name>Ca(2+)</name>
        <dbReference type="ChEBI" id="CHEBI:29108"/>
    </ligand>
</feature>
<dbReference type="InterPro" id="IPR033906">
    <property type="entry name" value="Lipase_N"/>
</dbReference>